<evidence type="ECO:0000256" key="1">
    <source>
        <dbReference type="ARBA" id="ARBA00001362"/>
    </source>
</evidence>
<dbReference type="InterPro" id="IPR009045">
    <property type="entry name" value="Zn_M74/Hedgehog-like"/>
</dbReference>
<evidence type="ECO:0000313" key="11">
    <source>
        <dbReference type="EMBL" id="PYF08909.1"/>
    </source>
</evidence>
<dbReference type="PIRSF" id="PIRSF026671">
    <property type="entry name" value="AA_dipeptidase"/>
    <property type="match status" value="1"/>
</dbReference>
<dbReference type="PANTHER" id="PTHR43126:SF2">
    <property type="entry name" value="D-ALANYL-D-ALANINE DIPEPTIDASE"/>
    <property type="match status" value="1"/>
</dbReference>
<evidence type="ECO:0000256" key="2">
    <source>
        <dbReference type="ARBA" id="ARBA00022670"/>
    </source>
</evidence>
<evidence type="ECO:0000256" key="8">
    <source>
        <dbReference type="ARBA" id="ARBA00023316"/>
    </source>
</evidence>
<dbReference type="GO" id="GO:0008270">
    <property type="term" value="F:zinc ion binding"/>
    <property type="evidence" value="ECO:0007669"/>
    <property type="project" value="UniProtKB-UniRule"/>
</dbReference>
<dbReference type="EMBL" id="QJTJ01000001">
    <property type="protein sequence ID" value="PYF08909.1"/>
    <property type="molecule type" value="Genomic_DNA"/>
</dbReference>
<keyword evidence="3 9" id="KW-0479">Metal-binding</keyword>
<dbReference type="AlphaFoldDB" id="A0A318UA19"/>
<evidence type="ECO:0000313" key="12">
    <source>
        <dbReference type="Proteomes" id="UP000247416"/>
    </source>
</evidence>
<reference evidence="11 12" key="1">
    <citation type="submission" date="2018-06" db="EMBL/GenBank/DDBJ databases">
        <title>Genomic Encyclopedia of Archaeal and Bacterial Type Strains, Phase II (KMG-II): from individual species to whole genera.</title>
        <authorList>
            <person name="Goeker M."/>
        </authorList>
    </citation>
    <scope>NUCLEOTIDE SEQUENCE [LARGE SCALE GENOMIC DNA]</scope>
    <source>
        <strain evidence="11 12">KACC 16626</strain>
    </source>
</reference>
<dbReference type="PANTHER" id="PTHR43126">
    <property type="entry name" value="D-ALANYL-D-ALANINE DIPEPTIDASE"/>
    <property type="match status" value="1"/>
</dbReference>
<proteinExistence type="inferred from homology"/>
<organism evidence="11 12">
    <name type="scientific">Ureibacillus chungkukjangi</name>
    <dbReference type="NCBI Taxonomy" id="1202712"/>
    <lineage>
        <taxon>Bacteria</taxon>
        <taxon>Bacillati</taxon>
        <taxon>Bacillota</taxon>
        <taxon>Bacilli</taxon>
        <taxon>Bacillales</taxon>
        <taxon>Caryophanaceae</taxon>
        <taxon>Ureibacillus</taxon>
    </lineage>
</organism>
<accession>A0A318UA19</accession>
<keyword evidence="7 9" id="KW-0482">Metalloprotease</keyword>
<dbReference type="Proteomes" id="UP000247416">
    <property type="component" value="Unassembled WGS sequence"/>
</dbReference>
<evidence type="ECO:0000256" key="7">
    <source>
        <dbReference type="ARBA" id="ARBA00023049"/>
    </source>
</evidence>
<dbReference type="SUPFAM" id="SSF55166">
    <property type="entry name" value="Hedgehog/DD-peptidase"/>
    <property type="match status" value="1"/>
</dbReference>
<evidence type="ECO:0000256" key="10">
    <source>
        <dbReference type="PIRNR" id="PIRNR026671"/>
    </source>
</evidence>
<evidence type="ECO:0000256" key="9">
    <source>
        <dbReference type="HAMAP-Rule" id="MF_01924"/>
    </source>
</evidence>
<sequence>MDIYKSIPKLEAPSVKRKPKVNDNREPLVKINAHPKIFIKPMYFEQGIPNSLQTIYLRKSTCEKLIEALTLLPMHYSFILYDGYRPLQVQEHLFQLFSQEVKNKNPDYSDAAVLEETLKFVAFPSIEPYKTSPHITGGAIDLTLGDLAGNPLDLGGAFDEMSEKSATRYYEQHLEENDEALKNRRLLYNAMTAVGFTNYSEEWWHYDYGNVTWARRVNAQEAMYSAVEAIIETHQIKEFRYL</sequence>
<dbReference type="HAMAP" id="MF_01924">
    <property type="entry name" value="A_A_dipeptidase"/>
    <property type="match status" value="1"/>
</dbReference>
<feature type="binding site" evidence="9">
    <location>
        <position position="134"/>
    </location>
    <ligand>
        <name>Zn(2+)</name>
        <dbReference type="ChEBI" id="CHEBI:29105"/>
        <note>catalytic</note>
    </ligand>
</feature>
<comment type="similarity">
    <text evidence="9 10">Belongs to the peptidase M15D family.</text>
</comment>
<gene>
    <name evidence="11" type="ORF">BJ095_101130</name>
</gene>
<dbReference type="CDD" id="cd14843">
    <property type="entry name" value="D-Ala-D-Ala_dipeptidase_like"/>
    <property type="match status" value="1"/>
</dbReference>
<keyword evidence="5 9" id="KW-0862">Zinc</keyword>
<evidence type="ECO:0000256" key="3">
    <source>
        <dbReference type="ARBA" id="ARBA00022723"/>
    </source>
</evidence>
<dbReference type="GO" id="GO:0071555">
    <property type="term" value="P:cell wall organization"/>
    <property type="evidence" value="ECO:0007669"/>
    <property type="project" value="UniProtKB-KW"/>
</dbReference>
<keyword evidence="6 9" id="KW-0224">Dipeptidase</keyword>
<comment type="cofactor">
    <cofactor evidence="9">
        <name>Zn(2+)</name>
        <dbReference type="ChEBI" id="CHEBI:29105"/>
    </cofactor>
    <text evidence="9">Binds 1 zinc ion per subunit.</text>
</comment>
<protein>
    <recommendedName>
        <fullName evidence="9 10">D-alanyl-D-alanine dipeptidase</fullName>
        <shortName evidence="9 10">D-Ala-D-Ala dipeptidase</shortName>
        <ecNumber evidence="9 10">3.4.13.22</ecNumber>
    </recommendedName>
</protein>
<evidence type="ECO:0000256" key="4">
    <source>
        <dbReference type="ARBA" id="ARBA00022801"/>
    </source>
</evidence>
<comment type="catalytic activity">
    <reaction evidence="1 9 10">
        <text>D-alanyl-D-alanine + H2O = 2 D-alanine</text>
        <dbReference type="Rhea" id="RHEA:20661"/>
        <dbReference type="ChEBI" id="CHEBI:15377"/>
        <dbReference type="ChEBI" id="CHEBI:57416"/>
        <dbReference type="ChEBI" id="CHEBI:57822"/>
        <dbReference type="EC" id="3.4.13.22"/>
    </reaction>
</comment>
<dbReference type="Pfam" id="PF01427">
    <property type="entry name" value="Peptidase_M15"/>
    <property type="match status" value="1"/>
</dbReference>
<feature type="binding site" evidence="9">
    <location>
        <position position="205"/>
    </location>
    <ligand>
        <name>Zn(2+)</name>
        <dbReference type="ChEBI" id="CHEBI:29105"/>
        <note>catalytic</note>
    </ligand>
</feature>
<comment type="caution">
    <text evidence="11">The sequence shown here is derived from an EMBL/GenBank/DDBJ whole genome shotgun (WGS) entry which is preliminary data.</text>
</comment>
<evidence type="ECO:0000256" key="5">
    <source>
        <dbReference type="ARBA" id="ARBA00022833"/>
    </source>
</evidence>
<keyword evidence="4 9" id="KW-0378">Hydrolase</keyword>
<dbReference type="EC" id="3.4.13.22" evidence="9 10"/>
<keyword evidence="12" id="KW-1185">Reference proteome</keyword>
<dbReference type="GO" id="GO:0160237">
    <property type="term" value="F:D-Ala-D-Ala dipeptidase activity"/>
    <property type="evidence" value="ECO:0007669"/>
    <property type="project" value="UniProtKB-EC"/>
</dbReference>
<dbReference type="RefSeq" id="WP_235867532.1">
    <property type="nucleotide sequence ID" value="NZ_PYWJ01000010.1"/>
</dbReference>
<keyword evidence="2 9" id="KW-0645">Protease</keyword>
<dbReference type="Gene3D" id="3.30.1380.10">
    <property type="match status" value="1"/>
</dbReference>
<evidence type="ECO:0000256" key="6">
    <source>
        <dbReference type="ARBA" id="ARBA00022997"/>
    </source>
</evidence>
<dbReference type="InterPro" id="IPR000755">
    <property type="entry name" value="A_A_dipeptidase"/>
</dbReference>
<comment type="function">
    <text evidence="9 10">Catalyzes hydrolysis of the D-alanyl-D-alanine dipeptide.</text>
</comment>
<name>A0A318UA19_9BACL</name>
<dbReference type="GO" id="GO:0008237">
    <property type="term" value="F:metallopeptidase activity"/>
    <property type="evidence" value="ECO:0007669"/>
    <property type="project" value="UniProtKB-KW"/>
</dbReference>
<keyword evidence="8 10" id="KW-0961">Cell wall biogenesis/degradation</keyword>
<feature type="site" description="Transition state stabilizer" evidence="9">
    <location>
        <position position="85"/>
    </location>
</feature>
<feature type="binding site" evidence="9">
    <location>
        <position position="141"/>
    </location>
    <ligand>
        <name>Zn(2+)</name>
        <dbReference type="ChEBI" id="CHEBI:29105"/>
        <note>catalytic</note>
    </ligand>
</feature>
<feature type="active site" description="Proton donor/acceptor" evidence="9">
    <location>
        <position position="202"/>
    </location>
</feature>
<dbReference type="GO" id="GO:0006508">
    <property type="term" value="P:proteolysis"/>
    <property type="evidence" value="ECO:0007669"/>
    <property type="project" value="UniProtKB-KW"/>
</dbReference>